<protein>
    <recommendedName>
        <fullName evidence="9">Major facilitator superfamily (MFS) profile domain-containing protein</fullName>
    </recommendedName>
</protein>
<dbReference type="Gene3D" id="1.20.1720.10">
    <property type="entry name" value="Multidrug resistance protein D"/>
    <property type="match status" value="1"/>
</dbReference>
<dbReference type="PANTHER" id="PTHR23502">
    <property type="entry name" value="MAJOR FACILITATOR SUPERFAMILY"/>
    <property type="match status" value="1"/>
</dbReference>
<reference evidence="7" key="1">
    <citation type="journal article" date="2020" name="BMC Genomics">
        <title>Correction to: Identification and distribution of gene clusters required for synthesis of sphingolipid metabolism inhibitors in diverse species of the filamentous fungus Fusarium.</title>
        <authorList>
            <person name="Kim H.S."/>
            <person name="Lohmar J.M."/>
            <person name="Busman M."/>
            <person name="Brown D.W."/>
            <person name="Naumann T.A."/>
            <person name="Divon H.H."/>
            <person name="Lysoe E."/>
            <person name="Uhlig S."/>
            <person name="Proctor R.H."/>
        </authorList>
    </citation>
    <scope>NUCLEOTIDE SEQUENCE</scope>
    <source>
        <strain evidence="7">NRRL 22465</strain>
    </source>
</reference>
<accession>A0A8H4U495</accession>
<dbReference type="PANTHER" id="PTHR23502:SF34">
    <property type="entry name" value="PROTEIN HOL1"/>
    <property type="match status" value="1"/>
</dbReference>
<dbReference type="InterPro" id="IPR036259">
    <property type="entry name" value="MFS_trans_sf"/>
</dbReference>
<keyword evidence="3 6" id="KW-1133">Transmembrane helix</keyword>
<evidence type="ECO:0000256" key="2">
    <source>
        <dbReference type="ARBA" id="ARBA00022692"/>
    </source>
</evidence>
<keyword evidence="8" id="KW-1185">Reference proteome</keyword>
<dbReference type="OrthoDB" id="5215911at2759"/>
<dbReference type="EMBL" id="JABEYC010001105">
    <property type="protein sequence ID" value="KAF4969205.1"/>
    <property type="molecule type" value="Genomic_DNA"/>
</dbReference>
<evidence type="ECO:0000256" key="3">
    <source>
        <dbReference type="ARBA" id="ARBA00022989"/>
    </source>
</evidence>
<dbReference type="GO" id="GO:0005886">
    <property type="term" value="C:plasma membrane"/>
    <property type="evidence" value="ECO:0007669"/>
    <property type="project" value="TreeGrafter"/>
</dbReference>
<evidence type="ECO:0000256" key="6">
    <source>
        <dbReference type="SAM" id="Phobius"/>
    </source>
</evidence>
<proteinExistence type="predicted"/>
<evidence type="ECO:0000256" key="4">
    <source>
        <dbReference type="ARBA" id="ARBA00023136"/>
    </source>
</evidence>
<keyword evidence="2 6" id="KW-0812">Transmembrane</keyword>
<dbReference type="SUPFAM" id="SSF103473">
    <property type="entry name" value="MFS general substrate transporter"/>
    <property type="match status" value="1"/>
</dbReference>
<evidence type="ECO:0000313" key="7">
    <source>
        <dbReference type="EMBL" id="KAF4969205.1"/>
    </source>
</evidence>
<name>A0A8H4U495_9HYPO</name>
<evidence type="ECO:0008006" key="9">
    <source>
        <dbReference type="Google" id="ProtNLM"/>
    </source>
</evidence>
<keyword evidence="4 6" id="KW-0472">Membrane</keyword>
<feature type="transmembrane region" description="Helical" evidence="6">
    <location>
        <begin position="183"/>
        <end position="202"/>
    </location>
</feature>
<evidence type="ECO:0000313" key="8">
    <source>
        <dbReference type="Proteomes" id="UP000635477"/>
    </source>
</evidence>
<sequence>MADTGNDIQIFYSHFISEVGPDTLRSVQVSSLSHALDYRETFLPFAAYSPQPNVDKYRGKLSTSLDLADLHLTPWGRGASGRALLIRMETTGTASSDGHKNTLGGLRLRNKNTNEIILIPTPTNDPNDPLSWSKPYRVYIAVLVSCAIFFSNFLAAGPTVAILSTTEYFFGPPGLDFNAKVAQIAYLYTTTALLQGMGNVIWMPLISKYGRRPIYVVSFTLYTCVSAWAGSATSYSSALAVLPLTV</sequence>
<comment type="subcellular location">
    <subcellularLocation>
        <location evidence="1">Membrane</location>
        <topology evidence="1">Multi-pass membrane protein</topology>
    </subcellularLocation>
</comment>
<gene>
    <name evidence="7" type="ORF">FZEAL_10271</name>
</gene>
<evidence type="ECO:0000256" key="5">
    <source>
        <dbReference type="ARBA" id="ARBA00023180"/>
    </source>
</evidence>
<organism evidence="7 8">
    <name type="scientific">Fusarium zealandicum</name>
    <dbReference type="NCBI Taxonomy" id="1053134"/>
    <lineage>
        <taxon>Eukaryota</taxon>
        <taxon>Fungi</taxon>
        <taxon>Dikarya</taxon>
        <taxon>Ascomycota</taxon>
        <taxon>Pezizomycotina</taxon>
        <taxon>Sordariomycetes</taxon>
        <taxon>Hypocreomycetidae</taxon>
        <taxon>Hypocreales</taxon>
        <taxon>Nectriaceae</taxon>
        <taxon>Fusarium</taxon>
        <taxon>Fusarium staphyleae species complex</taxon>
    </lineage>
</organism>
<reference evidence="7" key="2">
    <citation type="submission" date="2020-05" db="EMBL/GenBank/DDBJ databases">
        <authorList>
            <person name="Kim H.-S."/>
            <person name="Proctor R.H."/>
            <person name="Brown D.W."/>
        </authorList>
    </citation>
    <scope>NUCLEOTIDE SEQUENCE</scope>
    <source>
        <strain evidence="7">NRRL 22465</strain>
    </source>
</reference>
<dbReference type="AlphaFoldDB" id="A0A8H4U495"/>
<dbReference type="Proteomes" id="UP000635477">
    <property type="component" value="Unassembled WGS sequence"/>
</dbReference>
<dbReference type="GO" id="GO:0022857">
    <property type="term" value="F:transmembrane transporter activity"/>
    <property type="evidence" value="ECO:0007669"/>
    <property type="project" value="TreeGrafter"/>
</dbReference>
<feature type="transmembrane region" description="Helical" evidence="6">
    <location>
        <begin position="214"/>
        <end position="235"/>
    </location>
</feature>
<comment type="caution">
    <text evidence="7">The sequence shown here is derived from an EMBL/GenBank/DDBJ whole genome shotgun (WGS) entry which is preliminary data.</text>
</comment>
<keyword evidence="5" id="KW-0325">Glycoprotein</keyword>
<evidence type="ECO:0000256" key="1">
    <source>
        <dbReference type="ARBA" id="ARBA00004141"/>
    </source>
</evidence>
<feature type="transmembrane region" description="Helical" evidence="6">
    <location>
        <begin position="138"/>
        <end position="163"/>
    </location>
</feature>